<organism evidence="1 2">
    <name type="scientific">Halogeometricum borinquense</name>
    <dbReference type="NCBI Taxonomy" id="60847"/>
    <lineage>
        <taxon>Archaea</taxon>
        <taxon>Methanobacteriati</taxon>
        <taxon>Methanobacteriota</taxon>
        <taxon>Stenosarchaea group</taxon>
        <taxon>Halobacteria</taxon>
        <taxon>Halobacteriales</taxon>
        <taxon>Haloferacaceae</taxon>
        <taxon>Halogeometricum</taxon>
    </lineage>
</organism>
<dbReference type="EMBL" id="CP048739">
    <property type="protein sequence ID" value="QIB76546.1"/>
    <property type="molecule type" value="Genomic_DNA"/>
</dbReference>
<evidence type="ECO:0000313" key="1">
    <source>
        <dbReference type="EMBL" id="QIB76546.1"/>
    </source>
</evidence>
<sequence>MPKTLTTIELEDDVDRWRYVCPRGHRNWEPTNNHFWCAACARTYHDDIDPEFQELRDRRDGEPLSRDEVRLMTSAGPYREVYKGGDHA</sequence>
<accession>A0A6C0UM22</accession>
<dbReference type="AlphaFoldDB" id="A0A6C0UM22"/>
<reference evidence="1 2" key="1">
    <citation type="submission" date="2020-02" db="EMBL/GenBank/DDBJ databases">
        <title>Whole genome sequence of Halogeometricum borinquense strain wsp4.</title>
        <authorList>
            <person name="Verma D.K."/>
            <person name="Gopal K."/>
            <person name="Prasad E.S."/>
        </authorList>
    </citation>
    <scope>NUCLEOTIDE SEQUENCE [LARGE SCALE GENOMIC DNA]</scope>
    <source>
        <strain evidence="2">wsp4</strain>
    </source>
</reference>
<dbReference type="Proteomes" id="UP000465846">
    <property type="component" value="Chromosome"/>
</dbReference>
<name>A0A6C0UM22_9EURY</name>
<protein>
    <submittedName>
        <fullName evidence="1">Uncharacterized protein</fullName>
    </submittedName>
</protein>
<proteinExistence type="predicted"/>
<gene>
    <name evidence="1" type="ORF">G3I44_16490</name>
</gene>
<evidence type="ECO:0000313" key="2">
    <source>
        <dbReference type="Proteomes" id="UP000465846"/>
    </source>
</evidence>